<reference evidence="2 3" key="1">
    <citation type="journal article" date="2019" name="Int. J. Syst. Evol. Microbiol.">
        <title>The Global Catalogue of Microorganisms (GCM) 10K type strain sequencing project: providing services to taxonomists for standard genome sequencing and annotation.</title>
        <authorList>
            <consortium name="The Broad Institute Genomics Platform"/>
            <consortium name="The Broad Institute Genome Sequencing Center for Infectious Disease"/>
            <person name="Wu L."/>
            <person name="Ma J."/>
        </authorList>
    </citation>
    <scope>NUCLEOTIDE SEQUENCE [LARGE SCALE GENOMIC DNA]</scope>
    <source>
        <strain evidence="2 3">JCM 14902</strain>
    </source>
</reference>
<keyword evidence="1" id="KW-0472">Membrane</keyword>
<name>A0ABN2S3Y6_9MICO</name>
<feature type="transmembrane region" description="Helical" evidence="1">
    <location>
        <begin position="6"/>
        <end position="27"/>
    </location>
</feature>
<dbReference type="RefSeq" id="WP_344059417.1">
    <property type="nucleotide sequence ID" value="NZ_BAAAOH010000001.1"/>
</dbReference>
<keyword evidence="3" id="KW-1185">Reference proteome</keyword>
<evidence type="ECO:0000313" key="2">
    <source>
        <dbReference type="EMBL" id="GAA1979915.1"/>
    </source>
</evidence>
<keyword evidence="1" id="KW-1133">Transmembrane helix</keyword>
<accession>A0ABN2S3Y6</accession>
<protein>
    <recommendedName>
        <fullName evidence="4">Lycopene cyclase domain-containing protein</fullName>
    </recommendedName>
</protein>
<feature type="transmembrane region" description="Helical" evidence="1">
    <location>
        <begin position="83"/>
        <end position="99"/>
    </location>
</feature>
<dbReference type="Proteomes" id="UP001500326">
    <property type="component" value="Unassembled WGS sequence"/>
</dbReference>
<sequence length="101" mass="11382">MTTIPDLLYLGGIIVAFMGMGIIDWRWKVALFRDPGHTIVVVAITLVVLLLFDICGLLLGVFAAGSRVMGIFLFSRDMPLEEIFLLTFFGYFTLVMLRIHK</sequence>
<gene>
    <name evidence="2" type="ORF">GCM10009777_11680</name>
</gene>
<evidence type="ECO:0000313" key="3">
    <source>
        <dbReference type="Proteomes" id="UP001500326"/>
    </source>
</evidence>
<evidence type="ECO:0000256" key="1">
    <source>
        <dbReference type="SAM" id="Phobius"/>
    </source>
</evidence>
<dbReference type="EMBL" id="BAAAOH010000001">
    <property type="protein sequence ID" value="GAA1979915.1"/>
    <property type="molecule type" value="Genomic_DNA"/>
</dbReference>
<comment type="caution">
    <text evidence="2">The sequence shown here is derived from an EMBL/GenBank/DDBJ whole genome shotgun (WGS) entry which is preliminary data.</text>
</comment>
<keyword evidence="1" id="KW-0812">Transmembrane</keyword>
<evidence type="ECO:0008006" key="4">
    <source>
        <dbReference type="Google" id="ProtNLM"/>
    </source>
</evidence>
<proteinExistence type="predicted"/>
<organism evidence="2 3">
    <name type="scientific">Microbacterium pumilum</name>
    <dbReference type="NCBI Taxonomy" id="344165"/>
    <lineage>
        <taxon>Bacteria</taxon>
        <taxon>Bacillati</taxon>
        <taxon>Actinomycetota</taxon>
        <taxon>Actinomycetes</taxon>
        <taxon>Micrococcales</taxon>
        <taxon>Microbacteriaceae</taxon>
        <taxon>Microbacterium</taxon>
    </lineage>
</organism>
<feature type="transmembrane region" description="Helical" evidence="1">
    <location>
        <begin position="39"/>
        <end position="63"/>
    </location>
</feature>